<evidence type="ECO:0000313" key="4">
    <source>
        <dbReference type="Proteomes" id="UP000219514"/>
    </source>
</evidence>
<organism evidence="3 4">
    <name type="scientific">Geodermatophilus sabuli</name>
    <dbReference type="NCBI Taxonomy" id="1564158"/>
    <lineage>
        <taxon>Bacteria</taxon>
        <taxon>Bacillati</taxon>
        <taxon>Actinomycetota</taxon>
        <taxon>Actinomycetes</taxon>
        <taxon>Geodermatophilales</taxon>
        <taxon>Geodermatophilaceae</taxon>
        <taxon>Geodermatophilus</taxon>
    </lineage>
</organism>
<dbReference type="OrthoDB" id="9758923at2"/>
<keyword evidence="2" id="KW-0472">Membrane</keyword>
<accession>A0A285E756</accession>
<reference evidence="3 4" key="1">
    <citation type="submission" date="2017-09" db="EMBL/GenBank/DDBJ databases">
        <authorList>
            <person name="Ehlers B."/>
            <person name="Leendertz F.H."/>
        </authorList>
    </citation>
    <scope>NUCLEOTIDE SEQUENCE [LARGE SCALE GENOMIC DNA]</scope>
    <source>
        <strain evidence="3 4">DSM 46844</strain>
    </source>
</reference>
<feature type="transmembrane region" description="Helical" evidence="2">
    <location>
        <begin position="79"/>
        <end position="97"/>
    </location>
</feature>
<dbReference type="PANTHER" id="PTHR22925:SF3">
    <property type="entry name" value="GLYCOSYL HYDROLASE FAMILY PROTEIN 43"/>
    <property type="match status" value="1"/>
</dbReference>
<proteinExistence type="predicted"/>
<dbReference type="PANTHER" id="PTHR22925">
    <property type="entry name" value="GLYCOSYL HYDROLASE 43 FAMILY MEMBER"/>
    <property type="match status" value="1"/>
</dbReference>
<evidence type="ECO:0000256" key="1">
    <source>
        <dbReference type="SAM" id="MobiDB-lite"/>
    </source>
</evidence>
<protein>
    <recommendedName>
        <fullName evidence="5">Glycosyl hydrolases family 43</fullName>
    </recommendedName>
</protein>
<dbReference type="SUPFAM" id="SSF75005">
    <property type="entry name" value="Arabinanase/levansucrase/invertase"/>
    <property type="match status" value="1"/>
</dbReference>
<feature type="region of interest" description="Disordered" evidence="1">
    <location>
        <begin position="42"/>
        <end position="71"/>
    </location>
</feature>
<evidence type="ECO:0000256" key="2">
    <source>
        <dbReference type="SAM" id="Phobius"/>
    </source>
</evidence>
<dbReference type="Proteomes" id="UP000219514">
    <property type="component" value="Unassembled WGS sequence"/>
</dbReference>
<dbReference type="EMBL" id="OBDO01000001">
    <property type="protein sequence ID" value="SNX94845.1"/>
    <property type="molecule type" value="Genomic_DNA"/>
</dbReference>
<sequence length="410" mass="43629">MADLVRWKPVSSTGMSSVRGGVRAADIHHDVALFEGLTLTSPRDVSLPEPGDTRNGSARSGGSHLEVGAGGKRRRDGRAAIVHTILIVLVVCLSFPLSGPTPAAAATGSTISGLDAHDGMVTQVGGVYYLYGTRYECGFEWGTDGTPFCGFGVWSSTDKVDWTFQRLLFDPGSTNTYDAESWQVTCGSGGAGCFNPRMVQRGSDGVWILWFNAPADWNRTRANAYYAMGCAGPAGPCGPGAGQFGSLHKPNLSICHDNGDFSIVDFAGAAYIACTMADQTLNIEQLDQWWTNGINVGQRRMAGLTAVESPAIVARGSVLFMTFSDPNCGYCSGTGTSYVRSTTGILGNWGARGQISATSCGGQPRAISFIDGEPYEWIDIWYDQPNETDAPIRQEPVQLDANGDLRALSC</sequence>
<dbReference type="RefSeq" id="WP_143426554.1">
    <property type="nucleotide sequence ID" value="NZ_JACHXB010000001.1"/>
</dbReference>
<gene>
    <name evidence="3" type="ORF">SAMN06893097_101645</name>
</gene>
<keyword evidence="2" id="KW-0812">Transmembrane</keyword>
<dbReference type="AlphaFoldDB" id="A0A285E756"/>
<keyword evidence="2" id="KW-1133">Transmembrane helix</keyword>
<evidence type="ECO:0008006" key="5">
    <source>
        <dbReference type="Google" id="ProtNLM"/>
    </source>
</evidence>
<dbReference type="Gene3D" id="2.115.10.20">
    <property type="entry name" value="Glycosyl hydrolase domain, family 43"/>
    <property type="match status" value="1"/>
</dbReference>
<name>A0A285E756_9ACTN</name>
<keyword evidence="4" id="KW-1185">Reference proteome</keyword>
<evidence type="ECO:0000313" key="3">
    <source>
        <dbReference type="EMBL" id="SNX94845.1"/>
    </source>
</evidence>
<dbReference type="InterPro" id="IPR023296">
    <property type="entry name" value="Glyco_hydro_beta-prop_sf"/>
</dbReference>